<feature type="region of interest" description="Disordered" evidence="1">
    <location>
        <begin position="130"/>
        <end position="191"/>
    </location>
</feature>
<feature type="region of interest" description="Disordered" evidence="1">
    <location>
        <begin position="309"/>
        <end position="347"/>
    </location>
</feature>
<evidence type="ECO:0000313" key="2">
    <source>
        <dbReference type="EMBL" id="CAH2071888.1"/>
    </source>
</evidence>
<evidence type="ECO:0000313" key="3">
    <source>
        <dbReference type="Proteomes" id="UP000836841"/>
    </source>
</evidence>
<organism evidence="2 3">
    <name type="scientific">Thlaspi arvense</name>
    <name type="common">Field penny-cress</name>
    <dbReference type="NCBI Taxonomy" id="13288"/>
    <lineage>
        <taxon>Eukaryota</taxon>
        <taxon>Viridiplantae</taxon>
        <taxon>Streptophyta</taxon>
        <taxon>Embryophyta</taxon>
        <taxon>Tracheophyta</taxon>
        <taxon>Spermatophyta</taxon>
        <taxon>Magnoliopsida</taxon>
        <taxon>eudicotyledons</taxon>
        <taxon>Gunneridae</taxon>
        <taxon>Pentapetalae</taxon>
        <taxon>rosids</taxon>
        <taxon>malvids</taxon>
        <taxon>Brassicales</taxon>
        <taxon>Brassicaceae</taxon>
        <taxon>Thlaspideae</taxon>
        <taxon>Thlaspi</taxon>
    </lineage>
</organism>
<name>A0AAU9SRZ7_THLAR</name>
<dbReference type="AlphaFoldDB" id="A0AAU9SRZ7"/>
<feature type="compositionally biased region" description="Polar residues" evidence="1">
    <location>
        <begin position="130"/>
        <end position="141"/>
    </location>
</feature>
<dbReference type="Proteomes" id="UP000836841">
    <property type="component" value="Chromosome 6"/>
</dbReference>
<feature type="compositionally biased region" description="Acidic residues" evidence="1">
    <location>
        <begin position="144"/>
        <end position="155"/>
    </location>
</feature>
<evidence type="ECO:0000256" key="1">
    <source>
        <dbReference type="SAM" id="MobiDB-lite"/>
    </source>
</evidence>
<dbReference type="PANTHER" id="PTHR31016">
    <property type="entry name" value="OS04G0228100 PROTEIN"/>
    <property type="match status" value="1"/>
</dbReference>
<proteinExistence type="predicted"/>
<sequence>MAASVETPSPNHTNKEGASLIMVSATSLESSPLPSPSSDKRLWSNLRNRIDVLLEAKSKDLKPITNSPLKAQTIVGESERAKRLRNDSMLLLKGFDSVSHTLSQLSSNLDNALQGVRELAKPPTLSEILHSNLTVDQMQPQQKEDEEEKEEEEEESKGKKRKHESDVEQKEDSSDEDEKRPKERKTMKRAKNIAISMAAKANSLARELKSIKSDLSFIQERCGLLEEENKRLRDGFVKGVRPEEDDLVRLQLEVLLTEKARLASENANLVRENQCLHQMVEYHQITSEDLSASYEQVVQGLCLDFSSPFPEISNDEEEEEGTALHVSKSLNESFETAGEEEEEEQQH</sequence>
<feature type="compositionally biased region" description="Basic and acidic residues" evidence="1">
    <location>
        <begin position="163"/>
        <end position="181"/>
    </location>
</feature>
<feature type="compositionally biased region" description="Acidic residues" evidence="1">
    <location>
        <begin position="337"/>
        <end position="347"/>
    </location>
</feature>
<accession>A0AAU9SRZ7</accession>
<gene>
    <name evidence="2" type="ORF">TAV2_LOCUS19634</name>
</gene>
<keyword evidence="3" id="KW-1185">Reference proteome</keyword>
<feature type="compositionally biased region" description="Basic residues" evidence="1">
    <location>
        <begin position="182"/>
        <end position="191"/>
    </location>
</feature>
<dbReference type="EMBL" id="OU466862">
    <property type="protein sequence ID" value="CAH2071888.1"/>
    <property type="molecule type" value="Genomic_DNA"/>
</dbReference>
<dbReference type="PANTHER" id="PTHR31016:SF2">
    <property type="entry name" value="OS04G0228100 PROTEIN"/>
    <property type="match status" value="1"/>
</dbReference>
<protein>
    <submittedName>
        <fullName evidence="2">Uncharacterized protein</fullName>
    </submittedName>
</protein>
<reference evidence="2 3" key="1">
    <citation type="submission" date="2022-03" db="EMBL/GenBank/DDBJ databases">
        <authorList>
            <person name="Nunn A."/>
            <person name="Chopra R."/>
            <person name="Nunn A."/>
            <person name="Contreras Garrido A."/>
        </authorList>
    </citation>
    <scope>NUCLEOTIDE SEQUENCE [LARGE SCALE GENOMIC DNA]</scope>
</reference>